<dbReference type="PANTHER" id="PTHR22642">
    <property type="entry name" value="IMIDAZOLONEPROPIONASE"/>
    <property type="match status" value="1"/>
</dbReference>
<dbReference type="InterPro" id="IPR013108">
    <property type="entry name" value="Amidohydro_3"/>
</dbReference>
<organism evidence="2 3">
    <name type="scientific">Actinomyces bowdenii</name>
    <dbReference type="NCBI Taxonomy" id="131109"/>
    <lineage>
        <taxon>Bacteria</taxon>
        <taxon>Bacillati</taxon>
        <taxon>Actinomycetota</taxon>
        <taxon>Actinomycetes</taxon>
        <taxon>Actinomycetales</taxon>
        <taxon>Actinomycetaceae</taxon>
        <taxon>Actinomyces</taxon>
    </lineage>
</organism>
<keyword evidence="2" id="KW-0378">Hydrolase</keyword>
<proteinExistence type="predicted"/>
<dbReference type="AlphaFoldDB" id="A0A3P1V4Q7"/>
<accession>A0A3P1V4Q7</accession>
<dbReference type="InterPro" id="IPR011059">
    <property type="entry name" value="Metal-dep_hydrolase_composite"/>
</dbReference>
<protein>
    <submittedName>
        <fullName evidence="2">Amidohydrolase</fullName>
    </submittedName>
</protein>
<dbReference type="Gene3D" id="3.10.310.70">
    <property type="match status" value="1"/>
</dbReference>
<dbReference type="Proteomes" id="UP000271272">
    <property type="component" value="Unassembled WGS sequence"/>
</dbReference>
<keyword evidence="3" id="KW-1185">Reference proteome</keyword>
<dbReference type="SUPFAM" id="SSF51338">
    <property type="entry name" value="Composite domain of metallo-dependent hydrolases"/>
    <property type="match status" value="1"/>
</dbReference>
<gene>
    <name evidence="2" type="ORF">EII10_07765</name>
</gene>
<comment type="caution">
    <text evidence="2">The sequence shown here is derived from an EMBL/GenBank/DDBJ whole genome shotgun (WGS) entry which is preliminary data.</text>
</comment>
<dbReference type="Gene3D" id="3.20.20.140">
    <property type="entry name" value="Metal-dependent hydrolases"/>
    <property type="match status" value="1"/>
</dbReference>
<dbReference type="EMBL" id="RQZC01000011">
    <property type="protein sequence ID" value="RRD29121.1"/>
    <property type="molecule type" value="Genomic_DNA"/>
</dbReference>
<sequence>MADLLIRQARIVPFRSRARLAALRMSGAAPQREPLPGPVPEPVDVLVRDGVVARVGAGPGPGGTGSAGQAGEPRVLDAGGAFLIPGLWDAHAHLDLEAARQARLDTAATSSAEQALEIVARAARELREDGRGAAGPASIQGFGHRLANWPRTPTVAELDAVTGEIPTVLISGDVHSGWLNSAALRALGLAGAGPDGPGGPITEDAWFALLDRLDEIPGSRELRESGYRAVLERMVALGVTGVVDMSWAEGPRDWPRRLAAMSAEGRAPAVLPRIRTAVYRERLQQWIDAGLRTGAPLPGSPRAADGTALVIQGPLKVIADGSMGTASAHMCDPYPAALGLESPCGVANIGRQELARLMARAHREGYEVAIHAIGDAAMNDVAAAFAASGARGRVEHAQLLPCDALARPDGALRRLVSCGVELSIQPAHLIDDWAAVGRVWPGLEGRSYAFADMMAAGALLHLGSDAPVAPLDPWLAMSAAVGRRTPEGGTWSPDQRLSAEEALAASVGGAPSVRRGSRADLVLLERDPLGLGARELAGLRPAATIVAGAVAWGQ</sequence>
<dbReference type="RefSeq" id="WP_124933934.1">
    <property type="nucleotide sequence ID" value="NZ_RQZC01000011.1"/>
</dbReference>
<evidence type="ECO:0000313" key="3">
    <source>
        <dbReference type="Proteomes" id="UP000271272"/>
    </source>
</evidence>
<evidence type="ECO:0000313" key="2">
    <source>
        <dbReference type="EMBL" id="RRD29121.1"/>
    </source>
</evidence>
<dbReference type="GO" id="GO:0016810">
    <property type="term" value="F:hydrolase activity, acting on carbon-nitrogen (but not peptide) bonds"/>
    <property type="evidence" value="ECO:0007669"/>
    <property type="project" value="InterPro"/>
</dbReference>
<dbReference type="SUPFAM" id="SSF51556">
    <property type="entry name" value="Metallo-dependent hydrolases"/>
    <property type="match status" value="1"/>
</dbReference>
<dbReference type="Gene3D" id="2.30.40.10">
    <property type="entry name" value="Urease, subunit C, domain 1"/>
    <property type="match status" value="1"/>
</dbReference>
<dbReference type="PANTHER" id="PTHR22642:SF2">
    <property type="entry name" value="PROTEIN LONG AFTER FAR-RED 3"/>
    <property type="match status" value="1"/>
</dbReference>
<name>A0A3P1V4Q7_9ACTO</name>
<evidence type="ECO:0000259" key="1">
    <source>
        <dbReference type="Pfam" id="PF07969"/>
    </source>
</evidence>
<dbReference type="Pfam" id="PF07969">
    <property type="entry name" value="Amidohydro_3"/>
    <property type="match status" value="1"/>
</dbReference>
<dbReference type="InterPro" id="IPR032466">
    <property type="entry name" value="Metal_Hydrolase"/>
</dbReference>
<feature type="domain" description="Amidohydrolase 3" evidence="1">
    <location>
        <begin position="74"/>
        <end position="550"/>
    </location>
</feature>
<dbReference type="OrthoDB" id="3238066at2"/>
<reference evidence="2 3" key="1">
    <citation type="submission" date="2018-11" db="EMBL/GenBank/DDBJ databases">
        <title>Genomes From Bacteria Associated with the Canine Oral Cavity: a Test Case for Automated Genome-Based Taxonomic Assignment.</title>
        <authorList>
            <person name="Coil D.A."/>
            <person name="Jospin G."/>
            <person name="Darling A.E."/>
            <person name="Wallis C."/>
            <person name="Davis I.J."/>
            <person name="Harris S."/>
            <person name="Eisen J.A."/>
            <person name="Holcombe L.J."/>
            <person name="O'Flynn C."/>
        </authorList>
    </citation>
    <scope>NUCLEOTIDE SEQUENCE [LARGE SCALE GENOMIC DNA]</scope>
    <source>
        <strain evidence="2 3">OH5050</strain>
    </source>
</reference>